<evidence type="ECO:0000313" key="1">
    <source>
        <dbReference type="EMBL" id="AFC21868.1"/>
    </source>
</evidence>
<dbReference type="RefSeq" id="YP_006987523.1">
    <property type="nucleotide sequence ID" value="NC_019401.1"/>
</dbReference>
<sequence length="269" mass="31347">MNEFIEKFITGYTGLSSKTRNHIRCFNRRISNYKYVMIHPVLIKDDYELMIGFVNDNSNIWPLGEEEQRNAFKFIGNYGHEFLRTNDKLDTEIFNQTLYIETSRFSPIALETGSWEQLLNAPKIEDGEFGLLAEPFSTFFNLDEHYDNDFDVWGFFQEKNKPADVELRVVWKDVDSGHKYGNINTLIFWQGEFIGWVNSGCKWLATHVYNTVNAERWEAFMQYLYECSGQKPKNTLRGINVIDMNSVTDVEGVISIPGLTEPDYGECNE</sequence>
<proteinExistence type="predicted"/>
<evidence type="ECO:0000313" key="2">
    <source>
        <dbReference type="Proteomes" id="UP000000457"/>
    </source>
</evidence>
<dbReference type="Proteomes" id="UP000000457">
    <property type="component" value="Segment"/>
</dbReference>
<gene>
    <name evidence="1" type="ORF">GAP32_415</name>
</gene>
<name>K4F759_9CAUD</name>
<protein>
    <submittedName>
        <fullName evidence="1">Uncharacterized protein</fullName>
    </submittedName>
</protein>
<reference evidence="1 2" key="1">
    <citation type="journal article" date="2014" name="Virology">
        <title>Supersize me: Cronobacter sakazakii phage GAP32.</title>
        <authorList>
            <person name="Abbasifar R."/>
            <person name="Griffiths M.W."/>
            <person name="Sabour P.M."/>
            <person name="Ackermann H.-W."/>
            <person name="Vandersteegen K."/>
            <person name="Lavigne R."/>
            <person name="Noben J.-P."/>
            <person name="Villa A.A."/>
            <person name="Abbasifar A."/>
            <person name="Nash J.H.E."/>
            <person name="Kropinski A.M."/>
        </authorList>
    </citation>
    <scope>NUCLEOTIDE SEQUENCE [LARGE SCALE GENOMIC DNA]</scope>
    <source>
        <strain evidence="1">GAP-32</strain>
    </source>
</reference>
<dbReference type="GeneID" id="13994158"/>
<dbReference type="EMBL" id="JN882285">
    <property type="protein sequence ID" value="AFC21868.1"/>
    <property type="molecule type" value="Genomic_DNA"/>
</dbReference>
<dbReference type="KEGG" id="vg:13994158"/>
<accession>K4F759</accession>
<keyword evidence="2" id="KW-1185">Reference proteome</keyword>
<organism evidence="1 2">
    <name type="scientific">Cronobacter phage vB_CsaM_GAP32</name>
    <dbReference type="NCBI Taxonomy" id="1141136"/>
    <lineage>
        <taxon>Viruses</taxon>
        <taxon>Duplodnaviria</taxon>
        <taxon>Heunggongvirae</taxon>
        <taxon>Uroviricota</taxon>
        <taxon>Caudoviricetes</taxon>
        <taxon>Mimasvirus</taxon>
        <taxon>Mimasvirus GAP32</taxon>
    </lineage>
</organism>